<proteinExistence type="predicted"/>
<dbReference type="PANTHER" id="PTHR43586">
    <property type="entry name" value="CYSTEINE DESULFURASE"/>
    <property type="match status" value="1"/>
</dbReference>
<dbReference type="AlphaFoldDB" id="A0A1H3GL33"/>
<dbReference type="Pfam" id="PF00266">
    <property type="entry name" value="Aminotran_5"/>
    <property type="match status" value="1"/>
</dbReference>
<dbReference type="InterPro" id="IPR015421">
    <property type="entry name" value="PyrdxlP-dep_Trfase_major"/>
</dbReference>
<dbReference type="Proteomes" id="UP000199515">
    <property type="component" value="Unassembled WGS sequence"/>
</dbReference>
<dbReference type="GO" id="GO:0017000">
    <property type="term" value="P:antibiotic biosynthetic process"/>
    <property type="evidence" value="ECO:0007669"/>
    <property type="project" value="UniProtKB-KW"/>
</dbReference>
<dbReference type="STRING" id="589385.SAMN05421504_104295"/>
<keyword evidence="4" id="KW-1185">Reference proteome</keyword>
<dbReference type="RefSeq" id="WP_091291073.1">
    <property type="nucleotide sequence ID" value="NZ_FNON01000004.1"/>
</dbReference>
<dbReference type="EMBL" id="FNON01000004">
    <property type="protein sequence ID" value="SDY03695.1"/>
    <property type="molecule type" value="Genomic_DNA"/>
</dbReference>
<dbReference type="GO" id="GO:0016829">
    <property type="term" value="F:lyase activity"/>
    <property type="evidence" value="ECO:0007669"/>
    <property type="project" value="UniProtKB-KW"/>
</dbReference>
<evidence type="ECO:0000259" key="2">
    <source>
        <dbReference type="Pfam" id="PF00266"/>
    </source>
</evidence>
<name>A0A1H3GL33_9PSEU</name>
<evidence type="ECO:0000313" key="4">
    <source>
        <dbReference type="Proteomes" id="UP000199515"/>
    </source>
</evidence>
<evidence type="ECO:0000256" key="1">
    <source>
        <dbReference type="ARBA" id="ARBA00023194"/>
    </source>
</evidence>
<dbReference type="Gene3D" id="3.40.640.10">
    <property type="entry name" value="Type I PLP-dependent aspartate aminotransferase-like (Major domain)"/>
    <property type="match status" value="1"/>
</dbReference>
<reference evidence="3 4" key="1">
    <citation type="submission" date="2016-10" db="EMBL/GenBank/DDBJ databases">
        <authorList>
            <person name="de Groot N.N."/>
        </authorList>
    </citation>
    <scope>NUCLEOTIDE SEQUENCE [LARGE SCALE GENOMIC DNA]</scope>
    <source>
        <strain evidence="3 4">CPCC 202699</strain>
    </source>
</reference>
<keyword evidence="1" id="KW-0045">Antibiotic biosynthesis</keyword>
<dbReference type="OrthoDB" id="250246at2"/>
<dbReference type="InterPro" id="IPR015424">
    <property type="entry name" value="PyrdxlP-dep_Trfase"/>
</dbReference>
<dbReference type="InterPro" id="IPR000192">
    <property type="entry name" value="Aminotrans_V_dom"/>
</dbReference>
<protein>
    <submittedName>
        <fullName evidence="3">Selenocysteine lyase/Cysteine desulfurase</fullName>
    </submittedName>
</protein>
<accession>A0A1H3GL33</accession>
<gene>
    <name evidence="3" type="ORF">SAMN05421504_104295</name>
</gene>
<feature type="domain" description="Aminotransferase class V" evidence="2">
    <location>
        <begin position="57"/>
        <end position="289"/>
    </location>
</feature>
<evidence type="ECO:0000313" key="3">
    <source>
        <dbReference type="EMBL" id="SDY03695.1"/>
    </source>
</evidence>
<dbReference type="Gene3D" id="3.90.1150.10">
    <property type="entry name" value="Aspartate Aminotransferase, domain 1"/>
    <property type="match status" value="1"/>
</dbReference>
<dbReference type="SUPFAM" id="SSF53383">
    <property type="entry name" value="PLP-dependent transferases"/>
    <property type="match status" value="1"/>
</dbReference>
<organism evidence="3 4">
    <name type="scientific">Amycolatopsis xylanica</name>
    <dbReference type="NCBI Taxonomy" id="589385"/>
    <lineage>
        <taxon>Bacteria</taxon>
        <taxon>Bacillati</taxon>
        <taxon>Actinomycetota</taxon>
        <taxon>Actinomycetes</taxon>
        <taxon>Pseudonocardiales</taxon>
        <taxon>Pseudonocardiaceae</taxon>
        <taxon>Amycolatopsis</taxon>
    </lineage>
</organism>
<dbReference type="InterPro" id="IPR015422">
    <property type="entry name" value="PyrdxlP-dep_Trfase_small"/>
</dbReference>
<sequence>MTSTRSAFGAEFAVPAGYLNSPSIGIPPAHVAEAVAETVARWSRGETKPPDFDEAVAVARAAFGQLVGVPGEWVASGVSVAQLIANVASGLKDDAKVLVAKGDFTSVTFPFAAQAHRGVTVTEVDLAELPGKVDGYDLVAVSVVQSADGAIVDLEKLREAAEATGASVLLDATQALGWLPLDLGWADWVVGAGYKFLLSPRGSAWLSVHPRVHERTLPVNANWYAGEDPWQSVYGLPLRLAGDARAFDLSPVWFAQVGAAVALPYLASLDLAAVRAHNVGLADTLLTKLGLPERGTAILALDGDAARFAEAGVVASVRAGKVRVGFHLYNDLGDVERVLHAIG</sequence>
<keyword evidence="3" id="KW-0456">Lyase</keyword>
<dbReference type="PANTHER" id="PTHR43586:SF21">
    <property type="entry name" value="PYRIDOXAL PHOSPHATE (PLP)-DEPENDENT ASPARTATE AMINOTRANSFERASE SUPERFAMILY"/>
    <property type="match status" value="1"/>
</dbReference>